<feature type="non-terminal residue" evidence="2">
    <location>
        <position position="1"/>
    </location>
</feature>
<dbReference type="AlphaFoldDB" id="A0AAD7DRG4"/>
<gene>
    <name evidence="2" type="ORF">B0H17DRAFT_929566</name>
</gene>
<sequence>MLSRFLVLAATVLCISGTILHPLHSIPVQFFCLFAARYSLPPALQASQDSSTSTPAISSNATHIEKIVQTAAVIENTGHASHATRAPEGYELVFGPISAANDAPGYMGFALLDKYDPSVCAKLCNQREPDAVGGACKFFNIWRGLVKQARTTYTCAMYSVPTNASTAVNAGQGPL</sequence>
<evidence type="ECO:0000313" key="2">
    <source>
        <dbReference type="EMBL" id="KAJ7696584.1"/>
    </source>
</evidence>
<comment type="caution">
    <text evidence="2">The sequence shown here is derived from an EMBL/GenBank/DDBJ whole genome shotgun (WGS) entry which is preliminary data.</text>
</comment>
<feature type="chain" id="PRO_5042020683" evidence="1">
    <location>
        <begin position="26"/>
        <end position="175"/>
    </location>
</feature>
<dbReference type="Proteomes" id="UP001221757">
    <property type="component" value="Unassembled WGS sequence"/>
</dbReference>
<evidence type="ECO:0000313" key="3">
    <source>
        <dbReference type="Proteomes" id="UP001221757"/>
    </source>
</evidence>
<name>A0AAD7DRG4_MYCRO</name>
<protein>
    <submittedName>
        <fullName evidence="2">Uncharacterized protein</fullName>
    </submittedName>
</protein>
<reference evidence="2" key="1">
    <citation type="submission" date="2023-03" db="EMBL/GenBank/DDBJ databases">
        <title>Massive genome expansion in bonnet fungi (Mycena s.s.) driven by repeated elements and novel gene families across ecological guilds.</title>
        <authorList>
            <consortium name="Lawrence Berkeley National Laboratory"/>
            <person name="Harder C.B."/>
            <person name="Miyauchi S."/>
            <person name="Viragh M."/>
            <person name="Kuo A."/>
            <person name="Thoen E."/>
            <person name="Andreopoulos B."/>
            <person name="Lu D."/>
            <person name="Skrede I."/>
            <person name="Drula E."/>
            <person name="Henrissat B."/>
            <person name="Morin E."/>
            <person name="Kohler A."/>
            <person name="Barry K."/>
            <person name="LaButti K."/>
            <person name="Morin E."/>
            <person name="Salamov A."/>
            <person name="Lipzen A."/>
            <person name="Mereny Z."/>
            <person name="Hegedus B."/>
            <person name="Baldrian P."/>
            <person name="Stursova M."/>
            <person name="Weitz H."/>
            <person name="Taylor A."/>
            <person name="Grigoriev I.V."/>
            <person name="Nagy L.G."/>
            <person name="Martin F."/>
            <person name="Kauserud H."/>
        </authorList>
    </citation>
    <scope>NUCLEOTIDE SEQUENCE</scope>
    <source>
        <strain evidence="2">CBHHK067</strain>
    </source>
</reference>
<organism evidence="2 3">
    <name type="scientific">Mycena rosella</name>
    <name type="common">Pink bonnet</name>
    <name type="synonym">Agaricus rosellus</name>
    <dbReference type="NCBI Taxonomy" id="1033263"/>
    <lineage>
        <taxon>Eukaryota</taxon>
        <taxon>Fungi</taxon>
        <taxon>Dikarya</taxon>
        <taxon>Basidiomycota</taxon>
        <taxon>Agaricomycotina</taxon>
        <taxon>Agaricomycetes</taxon>
        <taxon>Agaricomycetidae</taxon>
        <taxon>Agaricales</taxon>
        <taxon>Marasmiineae</taxon>
        <taxon>Mycenaceae</taxon>
        <taxon>Mycena</taxon>
    </lineage>
</organism>
<feature type="signal peptide" evidence="1">
    <location>
        <begin position="1"/>
        <end position="25"/>
    </location>
</feature>
<keyword evidence="1" id="KW-0732">Signal</keyword>
<proteinExistence type="predicted"/>
<keyword evidence="3" id="KW-1185">Reference proteome</keyword>
<accession>A0AAD7DRG4</accession>
<dbReference type="EMBL" id="JARKIE010000034">
    <property type="protein sequence ID" value="KAJ7696584.1"/>
    <property type="molecule type" value="Genomic_DNA"/>
</dbReference>
<evidence type="ECO:0000256" key="1">
    <source>
        <dbReference type="SAM" id="SignalP"/>
    </source>
</evidence>